<evidence type="ECO:0000256" key="2">
    <source>
        <dbReference type="ARBA" id="ARBA00023002"/>
    </source>
</evidence>
<reference evidence="3 4" key="1">
    <citation type="submission" date="2013-03" db="EMBL/GenBank/DDBJ databases">
        <title>Salinisphaera hydrothermalis C41B8 Genome Sequencing.</title>
        <authorList>
            <person name="Li C."/>
            <person name="Lai Q."/>
            <person name="Shao Z."/>
        </authorList>
    </citation>
    <scope>NUCLEOTIDE SEQUENCE [LARGE SCALE GENOMIC DNA]</scope>
    <source>
        <strain evidence="3 4">C41B8</strain>
    </source>
</reference>
<accession>A0A084IN38</accession>
<keyword evidence="2" id="KW-0560">Oxidoreductase</keyword>
<dbReference type="PRINTS" id="PR00080">
    <property type="entry name" value="SDRFAMILY"/>
</dbReference>
<evidence type="ECO:0000313" key="4">
    <source>
        <dbReference type="Proteomes" id="UP000028302"/>
    </source>
</evidence>
<comment type="caution">
    <text evidence="3">The sequence shown here is derived from an EMBL/GenBank/DDBJ whole genome shotgun (WGS) entry which is preliminary data.</text>
</comment>
<dbReference type="SUPFAM" id="SSF51735">
    <property type="entry name" value="NAD(P)-binding Rossmann-fold domains"/>
    <property type="match status" value="1"/>
</dbReference>
<dbReference type="Gene3D" id="3.40.50.720">
    <property type="entry name" value="NAD(P)-binding Rossmann-like Domain"/>
    <property type="match status" value="1"/>
</dbReference>
<dbReference type="FunFam" id="3.40.50.720:FF:000084">
    <property type="entry name" value="Short-chain dehydrogenase reductase"/>
    <property type="match status" value="1"/>
</dbReference>
<dbReference type="InterPro" id="IPR036291">
    <property type="entry name" value="NAD(P)-bd_dom_sf"/>
</dbReference>
<dbReference type="PANTHER" id="PTHR24321:SF8">
    <property type="entry name" value="ESTRADIOL 17-BETA-DEHYDROGENASE 8-RELATED"/>
    <property type="match status" value="1"/>
</dbReference>
<evidence type="ECO:0000313" key="3">
    <source>
        <dbReference type="EMBL" id="KEZ78122.1"/>
    </source>
</evidence>
<comment type="similarity">
    <text evidence="1">Belongs to the short-chain dehydrogenases/reductases (SDR) family.</text>
</comment>
<dbReference type="STRING" id="1304275.C41B8_06042"/>
<dbReference type="eggNOG" id="COG1028">
    <property type="taxonomic scope" value="Bacteria"/>
</dbReference>
<name>A0A084IN38_SALHC</name>
<evidence type="ECO:0000256" key="1">
    <source>
        <dbReference type="ARBA" id="ARBA00006484"/>
    </source>
</evidence>
<keyword evidence="4" id="KW-1185">Reference proteome</keyword>
<dbReference type="PANTHER" id="PTHR24321">
    <property type="entry name" value="DEHYDROGENASES, SHORT CHAIN"/>
    <property type="match status" value="1"/>
</dbReference>
<dbReference type="RefSeq" id="WP_037335531.1">
    <property type="nucleotide sequence ID" value="NZ_APNK01000006.1"/>
</dbReference>
<dbReference type="EMBL" id="APNK01000006">
    <property type="protein sequence ID" value="KEZ78122.1"/>
    <property type="molecule type" value="Genomic_DNA"/>
</dbReference>
<dbReference type="OrthoDB" id="9775864at2"/>
<dbReference type="PROSITE" id="PS00061">
    <property type="entry name" value="ADH_SHORT"/>
    <property type="match status" value="1"/>
</dbReference>
<dbReference type="InterPro" id="IPR002347">
    <property type="entry name" value="SDR_fam"/>
</dbReference>
<organism evidence="3 4">
    <name type="scientific">Salinisphaera hydrothermalis (strain C41B8)</name>
    <dbReference type="NCBI Taxonomy" id="1304275"/>
    <lineage>
        <taxon>Bacteria</taxon>
        <taxon>Pseudomonadati</taxon>
        <taxon>Pseudomonadota</taxon>
        <taxon>Gammaproteobacteria</taxon>
        <taxon>Salinisphaerales</taxon>
        <taxon>Salinisphaeraceae</taxon>
        <taxon>Salinisphaera</taxon>
    </lineage>
</organism>
<dbReference type="PRINTS" id="PR00081">
    <property type="entry name" value="GDHRDH"/>
</dbReference>
<gene>
    <name evidence="3" type="ORF">C41B8_06042</name>
</gene>
<protein>
    <submittedName>
        <fullName evidence="3">Short-chain dehydrogenase/reductase SDR</fullName>
    </submittedName>
</protein>
<dbReference type="GO" id="GO:0016491">
    <property type="term" value="F:oxidoreductase activity"/>
    <property type="evidence" value="ECO:0007669"/>
    <property type="project" value="UniProtKB-KW"/>
</dbReference>
<proteinExistence type="inferred from homology"/>
<dbReference type="PATRIC" id="fig|1304275.5.peg.1234"/>
<dbReference type="AlphaFoldDB" id="A0A084IN38"/>
<dbReference type="Proteomes" id="UP000028302">
    <property type="component" value="Unassembled WGS sequence"/>
</dbReference>
<dbReference type="Pfam" id="PF13561">
    <property type="entry name" value="adh_short_C2"/>
    <property type="match status" value="1"/>
</dbReference>
<dbReference type="InterPro" id="IPR020904">
    <property type="entry name" value="Sc_DH/Rdtase_CS"/>
</dbReference>
<sequence>MSAPDKICLVTGAAQGIGRAITRRLLADGHIVWCLDHDQGALDDLAAGVDATQTTRVHTIVADVSCEDDVAAAAQAIKQQHGRLDLVVNNAGISGPFNGPIDALALADWQRVIDVNLTGFFLVVKHTVPLLRSSSQNATIVNMASSRAYQSEPQTEAYAASKGGIHALTHALAISLGPDIRVNAVAPGWIDVRSEQTGADTPEPLREIDHAQHPTGRVGRGEDIAGIVAFLASADAAFITGQTLVADGGMTRKMIYEH</sequence>